<organism evidence="1 2">
    <name type="scientific">Capillimicrobium parvum</name>
    <dbReference type="NCBI Taxonomy" id="2884022"/>
    <lineage>
        <taxon>Bacteria</taxon>
        <taxon>Bacillati</taxon>
        <taxon>Actinomycetota</taxon>
        <taxon>Thermoleophilia</taxon>
        <taxon>Solirubrobacterales</taxon>
        <taxon>Capillimicrobiaceae</taxon>
        <taxon>Capillimicrobium</taxon>
    </lineage>
</organism>
<dbReference type="EC" id="1.3.99.26" evidence="1"/>
<keyword evidence="1" id="KW-0560">Oxidoreductase</keyword>
<dbReference type="KEGG" id="sbae:DSM104329_02368"/>
<gene>
    <name evidence="1" type="primary">carC_2</name>
    <name evidence="1" type="ORF">DSM104329_02368</name>
</gene>
<proteinExistence type="predicted"/>
<sequence length="547" mass="59803">MQQNEATDADVVIVGGGVNGLTCGCYLAKAGLRTVILEKRHVVGGGATTEEVTLPGFKHNLCSIMHWLMPPQIMFDDLDLNSHGLNYTAWDGDGQFPRIGTPYADGTGLLLWGDRQRTIEEIALLSEADARSYERLMGLIAGFRETFFRDQMRPPRRPSEIFAELEETKSGREVMRYMLMTTSDVLDEWFENDKVKGSLSALTAIGTVKPTDAGGGVLAYGLLAALHDWDWYLGVGGSQTISTALRNCFEAHGGIVETETEVSRIGVENGRATSVETTDGNAYGAAKAVVSTDPKKLFGSFLDADVVPAGVTEQMSRFRYGVRAMLVSYALEEAPVYRGFEDRGVDVPWILTGDTLKDVDENFRDAQSGRLTVELSRGGFMVGCPTLVDPTQAPEGKHTVYLYWFVPADGTGVRWDEIKEAHADHAEDEWRKIAPNMTKDKILARHVQSPNDIERRNGLHGPNGFNMAAFQQGWLRPTPEMSDYRTPIESLYLTGPGTWPGGDVRLTPGHNTAKELLADLEAGSYGGGRGAWKTNGGVSARVTAARS</sequence>
<protein>
    <submittedName>
        <fullName evidence="1">All-trans-zeta-carotene desaturase</fullName>
        <ecNumber evidence="1">1.3.99.26</ecNumber>
    </submittedName>
</protein>
<name>A0A9E7C037_9ACTN</name>
<dbReference type="PANTHER" id="PTHR10668">
    <property type="entry name" value="PHYTOENE DEHYDROGENASE"/>
    <property type="match status" value="1"/>
</dbReference>
<dbReference type="SUPFAM" id="SSF51905">
    <property type="entry name" value="FAD/NAD(P)-binding domain"/>
    <property type="match status" value="1"/>
</dbReference>
<keyword evidence="2" id="KW-1185">Reference proteome</keyword>
<dbReference type="InterPro" id="IPR036188">
    <property type="entry name" value="FAD/NAD-bd_sf"/>
</dbReference>
<evidence type="ECO:0000313" key="2">
    <source>
        <dbReference type="Proteomes" id="UP001162834"/>
    </source>
</evidence>
<dbReference type="EMBL" id="CP087164">
    <property type="protein sequence ID" value="UGS35971.1"/>
    <property type="molecule type" value="Genomic_DNA"/>
</dbReference>
<dbReference type="Gene3D" id="3.50.50.60">
    <property type="entry name" value="FAD/NAD(P)-binding domain"/>
    <property type="match status" value="2"/>
</dbReference>
<dbReference type="PANTHER" id="PTHR10668:SF103">
    <property type="entry name" value="PYRIDINE NUCLEOTIDE-DISULFIDE OXIDOREDUCTASE DOMAIN-CONTAINING PROTEIN 2"/>
    <property type="match status" value="1"/>
</dbReference>
<evidence type="ECO:0000313" key="1">
    <source>
        <dbReference type="EMBL" id="UGS35971.1"/>
    </source>
</evidence>
<reference evidence="1" key="1">
    <citation type="journal article" date="2022" name="Int. J. Syst. Evol. Microbiol.">
        <title>Pseudomonas aegrilactucae sp. nov. and Pseudomonas morbosilactucae sp. nov., pathogens causing bacterial rot of lettuce in Japan.</title>
        <authorList>
            <person name="Sawada H."/>
            <person name="Fujikawa T."/>
            <person name="Satou M."/>
        </authorList>
    </citation>
    <scope>NUCLEOTIDE SEQUENCE</scope>
    <source>
        <strain evidence="1">0166_1</strain>
    </source>
</reference>
<dbReference type="Pfam" id="PF13450">
    <property type="entry name" value="NAD_binding_8"/>
    <property type="match status" value="1"/>
</dbReference>
<accession>A0A9E7C037</accession>
<dbReference type="Proteomes" id="UP001162834">
    <property type="component" value="Chromosome"/>
</dbReference>
<dbReference type="GO" id="GO:0016491">
    <property type="term" value="F:oxidoreductase activity"/>
    <property type="evidence" value="ECO:0007669"/>
    <property type="project" value="UniProtKB-KW"/>
</dbReference>
<dbReference type="AlphaFoldDB" id="A0A9E7C037"/>